<accession>A0A2A2M1U4</accession>
<evidence type="ECO:0000313" key="4">
    <source>
        <dbReference type="Proteomes" id="UP000218231"/>
    </source>
</evidence>
<dbReference type="PANTHER" id="PTHR14247:SF8">
    <property type="entry name" value="RAS-GEF DOMAIN-CONTAINING PROTEIN"/>
    <property type="match status" value="1"/>
</dbReference>
<keyword evidence="1" id="KW-0727">SH2 domain</keyword>
<dbReference type="AlphaFoldDB" id="A0A2A2M1U4"/>
<dbReference type="CDD" id="cd10361">
    <property type="entry name" value="SH2_Fps_family"/>
    <property type="match status" value="1"/>
</dbReference>
<dbReference type="SMART" id="SM00252">
    <property type="entry name" value="SH2"/>
    <property type="match status" value="1"/>
</dbReference>
<dbReference type="EMBL" id="LIAE01006235">
    <property type="protein sequence ID" value="PAV92353.1"/>
    <property type="molecule type" value="Genomic_DNA"/>
</dbReference>
<dbReference type="PRINTS" id="PR00401">
    <property type="entry name" value="SH2DOMAIN"/>
</dbReference>
<dbReference type="Pfam" id="PF00017">
    <property type="entry name" value="SH2"/>
    <property type="match status" value="1"/>
</dbReference>
<dbReference type="InterPro" id="IPR051853">
    <property type="entry name" value="SH2-Ras-GEF_adapter"/>
</dbReference>
<keyword evidence="4" id="KW-1185">Reference proteome</keyword>
<sequence>MAHDQAVLISQEQWYHGLLPREDMKTMLKKNGDFLVRTSEPKVGEPRMFILSVMVRQELEESGIKHFVIREKDGKFIVEKSTHNSVKDLVNYHINTRASRQNEQRMKLRKFTPKRWNIANSKKFQ</sequence>
<feature type="domain" description="SH2" evidence="2">
    <location>
        <begin position="14"/>
        <end position="112"/>
    </location>
</feature>
<evidence type="ECO:0000313" key="3">
    <source>
        <dbReference type="EMBL" id="PAV92353.1"/>
    </source>
</evidence>
<dbReference type="InterPro" id="IPR000980">
    <property type="entry name" value="SH2"/>
</dbReference>
<name>A0A2A2M1U4_9BILA</name>
<evidence type="ECO:0000259" key="2">
    <source>
        <dbReference type="PROSITE" id="PS50001"/>
    </source>
</evidence>
<dbReference type="PANTHER" id="PTHR14247">
    <property type="entry name" value="BREAST CANCER ANTI-ESTROGEN RESISTANCE PROTEIN 3 HOMOLOG-LIKE PROTEIN"/>
    <property type="match status" value="1"/>
</dbReference>
<dbReference type="PROSITE" id="PS50001">
    <property type="entry name" value="SH2"/>
    <property type="match status" value="1"/>
</dbReference>
<dbReference type="Proteomes" id="UP000218231">
    <property type="component" value="Unassembled WGS sequence"/>
</dbReference>
<dbReference type="SUPFAM" id="SSF55550">
    <property type="entry name" value="SH2 domain"/>
    <property type="match status" value="1"/>
</dbReference>
<dbReference type="STRING" id="2018661.A0A2A2M1U4"/>
<evidence type="ECO:0000256" key="1">
    <source>
        <dbReference type="PROSITE-ProRule" id="PRU00191"/>
    </source>
</evidence>
<gene>
    <name evidence="3" type="ORF">WR25_26041</name>
</gene>
<organism evidence="3 4">
    <name type="scientific">Diploscapter pachys</name>
    <dbReference type="NCBI Taxonomy" id="2018661"/>
    <lineage>
        <taxon>Eukaryota</taxon>
        <taxon>Metazoa</taxon>
        <taxon>Ecdysozoa</taxon>
        <taxon>Nematoda</taxon>
        <taxon>Chromadorea</taxon>
        <taxon>Rhabditida</taxon>
        <taxon>Rhabditina</taxon>
        <taxon>Rhabditomorpha</taxon>
        <taxon>Rhabditoidea</taxon>
        <taxon>Rhabditidae</taxon>
        <taxon>Diploscapter</taxon>
    </lineage>
</organism>
<proteinExistence type="predicted"/>
<dbReference type="InterPro" id="IPR036860">
    <property type="entry name" value="SH2_dom_sf"/>
</dbReference>
<reference evidence="3 4" key="1">
    <citation type="journal article" date="2017" name="Curr. Biol.">
        <title>Genome architecture and evolution of a unichromosomal asexual nematode.</title>
        <authorList>
            <person name="Fradin H."/>
            <person name="Zegar C."/>
            <person name="Gutwein M."/>
            <person name="Lucas J."/>
            <person name="Kovtun M."/>
            <person name="Corcoran D."/>
            <person name="Baugh L.R."/>
            <person name="Kiontke K."/>
            <person name="Gunsalus K."/>
            <person name="Fitch D.H."/>
            <person name="Piano F."/>
        </authorList>
    </citation>
    <scope>NUCLEOTIDE SEQUENCE [LARGE SCALE GENOMIC DNA]</scope>
    <source>
        <strain evidence="3">PF1309</strain>
    </source>
</reference>
<dbReference type="Gene3D" id="3.30.505.10">
    <property type="entry name" value="SH2 domain"/>
    <property type="match status" value="1"/>
</dbReference>
<comment type="caution">
    <text evidence="3">The sequence shown here is derived from an EMBL/GenBank/DDBJ whole genome shotgun (WGS) entry which is preliminary data.</text>
</comment>
<dbReference type="FunFam" id="3.30.505.10:FF:000051">
    <property type="entry name" value="Tyrosine-protein kinase"/>
    <property type="match status" value="1"/>
</dbReference>
<dbReference type="OrthoDB" id="5914531at2759"/>
<protein>
    <recommendedName>
        <fullName evidence="2">SH2 domain-containing protein</fullName>
    </recommendedName>
</protein>
<dbReference type="InterPro" id="IPR035849">
    <property type="entry name" value="Fes/Fps/Fer_SH2"/>
</dbReference>